<dbReference type="EMBL" id="CP042239">
    <property type="protein sequence ID" value="QDX26736.1"/>
    <property type="molecule type" value="Genomic_DNA"/>
</dbReference>
<keyword evidence="3" id="KW-1185">Reference proteome</keyword>
<dbReference type="GO" id="GO:0016987">
    <property type="term" value="F:sigma factor activity"/>
    <property type="evidence" value="ECO:0007669"/>
    <property type="project" value="InterPro"/>
</dbReference>
<gene>
    <name evidence="2" type="ORF">FPZ54_12435</name>
</gene>
<dbReference type="AlphaFoldDB" id="A0A518RH04"/>
<name>A0A518RH04_9SPHN</name>
<dbReference type="InterPro" id="IPR036388">
    <property type="entry name" value="WH-like_DNA-bd_sf"/>
</dbReference>
<dbReference type="GO" id="GO:0003677">
    <property type="term" value="F:DNA binding"/>
    <property type="evidence" value="ECO:0007669"/>
    <property type="project" value="InterPro"/>
</dbReference>
<dbReference type="SUPFAM" id="SSF88659">
    <property type="entry name" value="Sigma3 and sigma4 domains of RNA polymerase sigma factors"/>
    <property type="match status" value="1"/>
</dbReference>
<sequence length="90" mass="10602">MSERPTEAEIIERLEAGLQRMPKRQREIFLAIRLDDLSYAEIAERTGLSAEQVEQHFAQSMLALRDVLDGSPPVSWWQRILRRVAERQRR</sequence>
<reference evidence="2 3" key="1">
    <citation type="submission" date="2019-07" db="EMBL/GenBank/DDBJ databases">
        <title>Sphingomonas alkalisoli sp. nov., isolated from rhizosphere soil of Suaedae salsa.</title>
        <authorList>
            <person name="Zhang H."/>
            <person name="Xu L."/>
            <person name="Zhang J.-X."/>
            <person name="Sun J.-Q."/>
        </authorList>
    </citation>
    <scope>NUCLEOTIDE SEQUENCE [LARGE SCALE GENOMIC DNA]</scope>
    <source>
        <strain evidence="2 3">XS-10</strain>
    </source>
</reference>
<dbReference type="RefSeq" id="WP_145847644.1">
    <property type="nucleotide sequence ID" value="NZ_CP042239.1"/>
</dbReference>
<organism evidence="2 3">
    <name type="scientific">Sphingomonas suaedae</name>
    <dbReference type="NCBI Taxonomy" id="2599297"/>
    <lineage>
        <taxon>Bacteria</taxon>
        <taxon>Pseudomonadati</taxon>
        <taxon>Pseudomonadota</taxon>
        <taxon>Alphaproteobacteria</taxon>
        <taxon>Sphingomonadales</taxon>
        <taxon>Sphingomonadaceae</taxon>
        <taxon>Sphingomonas</taxon>
    </lineage>
</organism>
<dbReference type="InterPro" id="IPR013249">
    <property type="entry name" value="RNA_pol_sigma70_r4_t2"/>
</dbReference>
<evidence type="ECO:0000259" key="1">
    <source>
        <dbReference type="Pfam" id="PF08281"/>
    </source>
</evidence>
<accession>A0A518RH04</accession>
<evidence type="ECO:0000313" key="2">
    <source>
        <dbReference type="EMBL" id="QDX26736.1"/>
    </source>
</evidence>
<dbReference type="KEGG" id="ssua:FPZ54_12435"/>
<dbReference type="OrthoDB" id="7477632at2"/>
<evidence type="ECO:0000313" key="3">
    <source>
        <dbReference type="Proteomes" id="UP000318055"/>
    </source>
</evidence>
<protein>
    <submittedName>
        <fullName evidence="2">RNA polymerase subunit sigma</fullName>
    </submittedName>
</protein>
<dbReference type="Pfam" id="PF08281">
    <property type="entry name" value="Sigma70_r4_2"/>
    <property type="match status" value="1"/>
</dbReference>
<dbReference type="GO" id="GO:0006352">
    <property type="term" value="P:DNA-templated transcription initiation"/>
    <property type="evidence" value="ECO:0007669"/>
    <property type="project" value="InterPro"/>
</dbReference>
<proteinExistence type="predicted"/>
<dbReference type="Proteomes" id="UP000318055">
    <property type="component" value="Chromosome"/>
</dbReference>
<feature type="domain" description="RNA polymerase sigma factor 70 region 4 type 2" evidence="1">
    <location>
        <begin position="12"/>
        <end position="64"/>
    </location>
</feature>
<dbReference type="InterPro" id="IPR013324">
    <property type="entry name" value="RNA_pol_sigma_r3/r4-like"/>
</dbReference>
<dbReference type="Gene3D" id="1.10.10.10">
    <property type="entry name" value="Winged helix-like DNA-binding domain superfamily/Winged helix DNA-binding domain"/>
    <property type="match status" value="1"/>
</dbReference>